<reference evidence="2" key="1">
    <citation type="journal article" date="2019" name="Int. J. Syst. Evol. Microbiol.">
        <title>The Global Catalogue of Microorganisms (GCM) 10K type strain sequencing project: providing services to taxonomists for standard genome sequencing and annotation.</title>
        <authorList>
            <consortium name="The Broad Institute Genomics Platform"/>
            <consortium name="The Broad Institute Genome Sequencing Center for Infectious Disease"/>
            <person name="Wu L."/>
            <person name="Ma J."/>
        </authorList>
    </citation>
    <scope>NUCLEOTIDE SEQUENCE [LARGE SCALE GENOMIC DNA]</scope>
    <source>
        <strain evidence="2">JCM 17337</strain>
    </source>
</reference>
<comment type="caution">
    <text evidence="1">The sequence shown here is derived from an EMBL/GenBank/DDBJ whole genome shotgun (WGS) entry which is preliminary data.</text>
</comment>
<evidence type="ECO:0000313" key="1">
    <source>
        <dbReference type="EMBL" id="GAA3778517.1"/>
    </source>
</evidence>
<dbReference type="EMBL" id="BAABDU010000006">
    <property type="protein sequence ID" value="GAA3778517.1"/>
    <property type="molecule type" value="Genomic_DNA"/>
</dbReference>
<dbReference type="SUPFAM" id="SSF50969">
    <property type="entry name" value="YVTN repeat-like/Quinoprotein amine dehydrogenase"/>
    <property type="match status" value="1"/>
</dbReference>
<proteinExistence type="predicted"/>
<evidence type="ECO:0000313" key="2">
    <source>
        <dbReference type="Proteomes" id="UP001500748"/>
    </source>
</evidence>
<accession>A0ABP7H1I0</accession>
<sequence>MNIQEEWFSKGKKYAQGINEMVDFGEKNGWENWKGEEPEDIRDHLGKDVLDLLKKANLEGTVDKFRDDFPPSNMPIIKFIEKQAQSIEQLFFIDNQRIVFLTGTSYEKRQAYLLDGDKILKLDSKIRAVGKSKQGNVFAVVSENRVSLFKNWNGELIREFILNDLANIGITELIPFNDGSKVLFVSSEGIYLISENVEKLIHPINEDDEEDWDTNIDMENATLSNDNKYIVAGDQGVDHVVMDNDGNKINQIGPQSSYPHFCLFSKDDQQLITNSCHFYNGITIGVETAKIKEIQVEAYTESDEFIVIDDEMRVYTGLAALDYYILGDAYGYIKAFDKAGKKIWRHYLGSTISGMTISDDEKTLWIGSSSGMLHKLQLGKGHRDEHTIGNGNHYEEFRLIIWKDEPQIWKW</sequence>
<protein>
    <recommendedName>
        <fullName evidence="3">Pyrroloquinoline-quinone binding quinoprotein</fullName>
    </recommendedName>
</protein>
<dbReference type="RefSeq" id="WP_345146251.1">
    <property type="nucleotide sequence ID" value="NZ_BAABDU010000006.1"/>
</dbReference>
<organism evidence="1 2">
    <name type="scientific">Flavobacterium ginsengiterrae</name>
    <dbReference type="NCBI Taxonomy" id="871695"/>
    <lineage>
        <taxon>Bacteria</taxon>
        <taxon>Pseudomonadati</taxon>
        <taxon>Bacteroidota</taxon>
        <taxon>Flavobacteriia</taxon>
        <taxon>Flavobacteriales</taxon>
        <taxon>Flavobacteriaceae</taxon>
        <taxon>Flavobacterium</taxon>
    </lineage>
</organism>
<keyword evidence="2" id="KW-1185">Reference proteome</keyword>
<dbReference type="InterPro" id="IPR011044">
    <property type="entry name" value="Quino_amine_DH_bsu"/>
</dbReference>
<dbReference type="Proteomes" id="UP001500748">
    <property type="component" value="Unassembled WGS sequence"/>
</dbReference>
<gene>
    <name evidence="1" type="ORF">GCM10022423_37960</name>
</gene>
<name>A0ABP7H1I0_9FLAO</name>
<evidence type="ECO:0008006" key="3">
    <source>
        <dbReference type="Google" id="ProtNLM"/>
    </source>
</evidence>